<dbReference type="GO" id="GO:0003677">
    <property type="term" value="F:DNA binding"/>
    <property type="evidence" value="ECO:0007669"/>
    <property type="project" value="InterPro"/>
</dbReference>
<gene>
    <name evidence="8" type="ORF">BT96DRAFT_992941</name>
</gene>
<feature type="domain" description="DNA polymerase alpha/delta/epsilon subunit B" evidence="6">
    <location>
        <begin position="315"/>
        <end position="543"/>
    </location>
</feature>
<reference evidence="8" key="1">
    <citation type="journal article" date="2019" name="Environ. Microbiol.">
        <title>Fungal ecological strategies reflected in gene transcription - a case study of two litter decomposers.</title>
        <authorList>
            <person name="Barbi F."/>
            <person name="Kohler A."/>
            <person name="Barry K."/>
            <person name="Baskaran P."/>
            <person name="Daum C."/>
            <person name="Fauchery L."/>
            <person name="Ihrmark K."/>
            <person name="Kuo A."/>
            <person name="LaButti K."/>
            <person name="Lipzen A."/>
            <person name="Morin E."/>
            <person name="Grigoriev I.V."/>
            <person name="Henrissat B."/>
            <person name="Lindahl B."/>
            <person name="Martin F."/>
        </authorList>
    </citation>
    <scope>NUCLEOTIDE SEQUENCE</scope>
    <source>
        <strain evidence="8">JB14</strain>
    </source>
</reference>
<evidence type="ECO:0000256" key="3">
    <source>
        <dbReference type="ARBA" id="ARBA00018596"/>
    </source>
</evidence>
<keyword evidence="9" id="KW-1185">Reference proteome</keyword>
<dbReference type="EMBL" id="ML769456">
    <property type="protein sequence ID" value="KAE9400427.1"/>
    <property type="molecule type" value="Genomic_DNA"/>
</dbReference>
<evidence type="ECO:0000259" key="6">
    <source>
        <dbReference type="Pfam" id="PF04042"/>
    </source>
</evidence>
<dbReference type="GO" id="GO:0006270">
    <property type="term" value="P:DNA replication initiation"/>
    <property type="evidence" value="ECO:0007669"/>
    <property type="project" value="TreeGrafter"/>
</dbReference>
<dbReference type="InterPro" id="IPR054300">
    <property type="entry name" value="OB_DPOA2"/>
</dbReference>
<dbReference type="Pfam" id="PF04042">
    <property type="entry name" value="DNA_pol_E_B"/>
    <property type="match status" value="1"/>
</dbReference>
<dbReference type="AlphaFoldDB" id="A0A6A4HTZ0"/>
<dbReference type="InterPro" id="IPR007185">
    <property type="entry name" value="DNA_pol_a/d/e_bsu"/>
</dbReference>
<dbReference type="PANTHER" id="PTHR23061:SF12">
    <property type="entry name" value="DNA POLYMERASE ALPHA SUBUNIT B"/>
    <property type="match status" value="1"/>
</dbReference>
<evidence type="ECO:0000259" key="7">
    <source>
        <dbReference type="Pfam" id="PF22062"/>
    </source>
</evidence>
<protein>
    <recommendedName>
        <fullName evidence="3">DNA polymerase alpha subunit B</fullName>
    </recommendedName>
</protein>
<evidence type="ECO:0000256" key="2">
    <source>
        <dbReference type="ARBA" id="ARBA00007299"/>
    </source>
</evidence>
<comment type="subcellular location">
    <subcellularLocation>
        <location evidence="1">Nucleus</location>
    </subcellularLocation>
</comment>
<dbReference type="InterPro" id="IPR016722">
    <property type="entry name" value="DNA_pol_alpha_bsu"/>
</dbReference>
<name>A0A6A4HTZ0_9AGAR</name>
<evidence type="ECO:0000256" key="5">
    <source>
        <dbReference type="ARBA" id="ARBA00023242"/>
    </source>
</evidence>
<dbReference type="Pfam" id="PF22062">
    <property type="entry name" value="OB_DPOA2"/>
    <property type="match status" value="1"/>
</dbReference>
<dbReference type="Proteomes" id="UP000799118">
    <property type="component" value="Unassembled WGS sequence"/>
</dbReference>
<dbReference type="PANTHER" id="PTHR23061">
    <property type="entry name" value="DNA POLYMERASE 2 ALPHA 70 KDA SUBUNIT"/>
    <property type="match status" value="1"/>
</dbReference>
<evidence type="ECO:0000313" key="9">
    <source>
        <dbReference type="Proteomes" id="UP000799118"/>
    </source>
</evidence>
<keyword evidence="4" id="KW-0235">DNA replication</keyword>
<proteinExistence type="inferred from homology"/>
<dbReference type="GO" id="GO:0005658">
    <property type="term" value="C:alpha DNA polymerase:primase complex"/>
    <property type="evidence" value="ECO:0007669"/>
    <property type="project" value="TreeGrafter"/>
</dbReference>
<evidence type="ECO:0000256" key="1">
    <source>
        <dbReference type="ARBA" id="ARBA00004123"/>
    </source>
</evidence>
<organism evidence="8 9">
    <name type="scientific">Gymnopus androsaceus JB14</name>
    <dbReference type="NCBI Taxonomy" id="1447944"/>
    <lineage>
        <taxon>Eukaryota</taxon>
        <taxon>Fungi</taxon>
        <taxon>Dikarya</taxon>
        <taxon>Basidiomycota</taxon>
        <taxon>Agaricomycotina</taxon>
        <taxon>Agaricomycetes</taxon>
        <taxon>Agaricomycetidae</taxon>
        <taxon>Agaricales</taxon>
        <taxon>Marasmiineae</taxon>
        <taxon>Omphalotaceae</taxon>
        <taxon>Gymnopus</taxon>
    </lineage>
</organism>
<comment type="similarity">
    <text evidence="2">Belongs to the DNA polymerase alpha subunit B family.</text>
</comment>
<keyword evidence="5" id="KW-0539">Nucleus</keyword>
<feature type="domain" description="DNA polymerase alpha subunit B OB" evidence="7">
    <location>
        <begin position="207"/>
        <end position="293"/>
    </location>
</feature>
<dbReference type="Gene3D" id="3.60.21.60">
    <property type="match status" value="2"/>
</dbReference>
<evidence type="ECO:0000256" key="4">
    <source>
        <dbReference type="ARBA" id="ARBA00022705"/>
    </source>
</evidence>
<accession>A0A6A4HTZ0</accession>
<sequence>MANIREEIAQRFGTEVASDEKLLAECAFLDYYLLIASNQLYNRPKNLRNVWNHARGSPVEMGAATISLGPASRAREARRFTLDSLAGVRAQIKRDLEKGSGSAQRKTQVRSLASGVASINRNKMPFAFSRNMAQRVPVPDVQVKMELDMVTIPADQGPSAAGPSKVTFKGPQNDVASQKKRAYRYMFEKTRERGQILDLRIEEMAELEEVFVVGRITHELESPKLTEATLTLETSRKLSDNSGARISVRFDPALKIKGGAQGAGGLGLFPGAIVALKGQNGGAGWFSATEILALPLLTTSPSMKPSPDDDSFSMYIASGPFTPDTDLEYKPWNLFTQAARRAKPDVLVLIGPFVDTLHPLITAGEVDETPLDLFQRVFLEPLRDFLSWSPGSIAVLIPSVRDLISSHAVYPQAEFRKSVIKSDPRIRLVPNPCTFSVNGITFGATSIDVLFHLRKEEVIKRGQEVDSILPVFPEDSGSDPFGNACRHLLQQRSFYPIFPVPLDLMTEVNLDMTHSDGLKLDADVEDVAPSVLILPSRYRQFCKTVHTTMTINPSTLVKGVYSTINVSASSSGMTLKERLKAEVVKMEE</sequence>
<dbReference type="OrthoDB" id="336885at2759"/>
<evidence type="ECO:0000313" key="8">
    <source>
        <dbReference type="EMBL" id="KAE9400427.1"/>
    </source>
</evidence>